<protein>
    <submittedName>
        <fullName evidence="1">Uncharacterized protein</fullName>
    </submittedName>
</protein>
<dbReference type="RefSeq" id="WP_348267173.1">
    <property type="nucleotide sequence ID" value="NZ_CP121194.1"/>
</dbReference>
<sequence>MAKDWIESLASDIKQKNHEAAELYGREQHNAAIIADLGMPFFTTLASCLEEDIAEIRRELQGDLTSSDTTFQIINGNDVKLTRSRFPWFDAHVTHQDAKIVLDYAKDRGVAGDPNLDRKIVHFDFNVATDDGFSIQEAFSDNPRRFQTPEELAKHIIELLFQI</sequence>
<dbReference type="EMBL" id="CP121194">
    <property type="protein sequence ID" value="XBH09665.1"/>
    <property type="molecule type" value="Genomic_DNA"/>
</dbReference>
<proteinExistence type="predicted"/>
<accession>A0AAU7CXK7</accession>
<organism evidence="1">
    <name type="scientific">Edaphobacter paludis</name>
    <dbReference type="NCBI Taxonomy" id="3035702"/>
    <lineage>
        <taxon>Bacteria</taxon>
        <taxon>Pseudomonadati</taxon>
        <taxon>Acidobacteriota</taxon>
        <taxon>Terriglobia</taxon>
        <taxon>Terriglobales</taxon>
        <taxon>Acidobacteriaceae</taxon>
        <taxon>Edaphobacter</taxon>
    </lineage>
</organism>
<evidence type="ECO:0000313" key="1">
    <source>
        <dbReference type="EMBL" id="XBH09665.1"/>
    </source>
</evidence>
<dbReference type="EMBL" id="CP121195">
    <property type="protein sequence ID" value="XBH13051.1"/>
    <property type="molecule type" value="Genomic_DNA"/>
</dbReference>
<dbReference type="AlphaFoldDB" id="A0AAU7CXK7"/>
<evidence type="ECO:0000313" key="2">
    <source>
        <dbReference type="EMBL" id="XBH13051.1"/>
    </source>
</evidence>
<gene>
    <name evidence="1" type="ORF">P4G45_14395</name>
    <name evidence="2" type="ORF">P8936_15350</name>
</gene>
<accession>A0AAU7D890</accession>
<reference evidence="1" key="1">
    <citation type="submission" date="2023-03" db="EMBL/GenBank/DDBJ databases">
        <title>Edaphobacter sp.</title>
        <authorList>
            <person name="Huber K.J."/>
            <person name="Papendorf J."/>
            <person name="Pilke C."/>
            <person name="Bunk B."/>
            <person name="Sproeer C."/>
            <person name="Pester M."/>
        </authorList>
    </citation>
    <scope>NUCLEOTIDE SEQUENCE</scope>
    <source>
        <strain evidence="1">DSM 109919</strain>
        <strain evidence="2">DSM 109920</strain>
    </source>
</reference>
<dbReference type="KEGG" id="epl:P4G45_14395"/>
<name>A0AAU7CXK7_9BACT</name>